<protein>
    <recommendedName>
        <fullName evidence="3">Immunity protein 26</fullName>
    </recommendedName>
</protein>
<evidence type="ECO:0000313" key="2">
    <source>
        <dbReference type="Proteomes" id="UP001156870"/>
    </source>
</evidence>
<reference evidence="1 2" key="1">
    <citation type="journal article" date="2014" name="Int. J. Syst. Evol. Microbiol.">
        <title>Complete genome sequence of Corynebacterium casei LMG S-19264T (=DSM 44701T), isolated from a smear-ripened cheese.</title>
        <authorList>
            <consortium name="US DOE Joint Genome Institute (JGI-PGF)"/>
            <person name="Walter F."/>
            <person name="Albersmeier A."/>
            <person name="Kalinowski J."/>
            <person name="Ruckert C."/>
        </authorList>
    </citation>
    <scope>NUCLEOTIDE SEQUENCE [LARGE SCALE GENOMIC DNA]</scope>
    <source>
        <strain evidence="1 2">NBRC 110095</strain>
    </source>
</reference>
<organism evidence="1 2">
    <name type="scientific">Marinibactrum halimedae</name>
    <dbReference type="NCBI Taxonomy" id="1444977"/>
    <lineage>
        <taxon>Bacteria</taxon>
        <taxon>Pseudomonadati</taxon>
        <taxon>Pseudomonadota</taxon>
        <taxon>Gammaproteobacteria</taxon>
        <taxon>Cellvibrionales</taxon>
        <taxon>Cellvibrionaceae</taxon>
        <taxon>Marinibactrum</taxon>
    </lineage>
</organism>
<accession>A0AA37T645</accession>
<sequence>MIQSNKNLKIGDVFTVPLRDSTTATGLIITLSKNRGIRTIFGYFFDLSPAELINLYHSKKLQQELSVYAGMYGGLGFIDNSWEVVDNIPDFPIDKWEQFEFRNLSLTSNTWRKSIYDSNIDSVDMIISSEKECKDLFEDGLSGAIAVQNALSLIILDKKPLPPIARPKEPIKRF</sequence>
<dbReference type="RefSeq" id="WP_232595827.1">
    <property type="nucleotide sequence ID" value="NZ_BSPD01000083.1"/>
</dbReference>
<evidence type="ECO:0008006" key="3">
    <source>
        <dbReference type="Google" id="ProtNLM"/>
    </source>
</evidence>
<dbReference type="Pfam" id="PF15428">
    <property type="entry name" value="Imm26"/>
    <property type="match status" value="1"/>
</dbReference>
<dbReference type="InterPro" id="IPR029278">
    <property type="entry name" value="Imm26"/>
</dbReference>
<evidence type="ECO:0000313" key="1">
    <source>
        <dbReference type="EMBL" id="GLS27585.1"/>
    </source>
</evidence>
<gene>
    <name evidence="1" type="ORF">GCM10007877_33040</name>
</gene>
<name>A0AA37T645_9GAMM</name>
<comment type="caution">
    <text evidence="1">The sequence shown here is derived from an EMBL/GenBank/DDBJ whole genome shotgun (WGS) entry which is preliminary data.</text>
</comment>
<dbReference type="EMBL" id="BSPD01000083">
    <property type="protein sequence ID" value="GLS27585.1"/>
    <property type="molecule type" value="Genomic_DNA"/>
</dbReference>
<dbReference type="AlphaFoldDB" id="A0AA37T645"/>
<proteinExistence type="predicted"/>
<dbReference type="Proteomes" id="UP001156870">
    <property type="component" value="Unassembled WGS sequence"/>
</dbReference>
<keyword evidence="2" id="KW-1185">Reference proteome</keyword>